<dbReference type="GO" id="GO:0004252">
    <property type="term" value="F:serine-type endopeptidase activity"/>
    <property type="evidence" value="ECO:0007669"/>
    <property type="project" value="UniProtKB-UniRule"/>
</dbReference>
<dbReference type="SMART" id="SM00944">
    <property type="entry name" value="Pro-kuma_activ"/>
    <property type="match status" value="1"/>
</dbReference>
<comment type="cofactor">
    <cofactor evidence="8">
        <name>Ca(2+)</name>
        <dbReference type="ChEBI" id="CHEBI:29108"/>
    </cofactor>
    <text evidence="8">Binds 1 Ca(2+) ion per subunit.</text>
</comment>
<feature type="domain" description="Peptidase S53" evidence="10">
    <location>
        <begin position="240"/>
        <end position="685"/>
    </location>
</feature>
<dbReference type="AlphaFoldDB" id="A0AA39GER2"/>
<evidence type="ECO:0000256" key="7">
    <source>
        <dbReference type="ARBA" id="ARBA00023145"/>
    </source>
</evidence>
<name>A0AA39GER2_SARSR</name>
<keyword evidence="4 8" id="KW-0378">Hydrolase</keyword>
<feature type="binding site" evidence="8">
    <location>
        <position position="665"/>
    </location>
    <ligand>
        <name>Ca(2+)</name>
        <dbReference type="ChEBI" id="CHEBI:29108"/>
    </ligand>
</feature>
<comment type="subcellular location">
    <subcellularLocation>
        <location evidence="1">Secreted</location>
        <location evidence="1">Extracellular space</location>
    </subcellularLocation>
</comment>
<evidence type="ECO:0000256" key="6">
    <source>
        <dbReference type="ARBA" id="ARBA00022837"/>
    </source>
</evidence>
<keyword evidence="6 8" id="KW-0106">Calcium</keyword>
<keyword evidence="5 8" id="KW-0720">Serine protease</keyword>
<evidence type="ECO:0000256" key="3">
    <source>
        <dbReference type="ARBA" id="ARBA00022723"/>
    </source>
</evidence>
<feature type="active site" description="Charge relay system" evidence="8">
    <location>
        <position position="321"/>
    </location>
</feature>
<feature type="chain" id="PRO_5041443839" description="Peptidase S53 domain-containing protein" evidence="9">
    <location>
        <begin position="19"/>
        <end position="686"/>
    </location>
</feature>
<dbReference type="SUPFAM" id="SSF52743">
    <property type="entry name" value="Subtilisin-like"/>
    <property type="match status" value="1"/>
</dbReference>
<feature type="binding site" evidence="8">
    <location>
        <position position="663"/>
    </location>
    <ligand>
        <name>Ca(2+)</name>
        <dbReference type="ChEBI" id="CHEBI:29108"/>
    </ligand>
</feature>
<evidence type="ECO:0000256" key="8">
    <source>
        <dbReference type="PROSITE-ProRule" id="PRU01032"/>
    </source>
</evidence>
<dbReference type="Gene3D" id="3.40.50.200">
    <property type="entry name" value="Peptidase S8/S53 domain"/>
    <property type="match status" value="1"/>
</dbReference>
<gene>
    <name evidence="11" type="ORF">NLU13_7132</name>
</gene>
<comment type="caution">
    <text evidence="11">The sequence shown here is derived from an EMBL/GenBank/DDBJ whole genome shotgun (WGS) entry which is preliminary data.</text>
</comment>
<dbReference type="GO" id="GO:0008240">
    <property type="term" value="F:tripeptidyl-peptidase activity"/>
    <property type="evidence" value="ECO:0007669"/>
    <property type="project" value="TreeGrafter"/>
</dbReference>
<evidence type="ECO:0000256" key="1">
    <source>
        <dbReference type="ARBA" id="ARBA00004239"/>
    </source>
</evidence>
<dbReference type="CDD" id="cd04056">
    <property type="entry name" value="Peptidases_S53"/>
    <property type="match status" value="1"/>
</dbReference>
<evidence type="ECO:0000313" key="11">
    <source>
        <dbReference type="EMBL" id="KAK0385957.1"/>
    </source>
</evidence>
<keyword evidence="7" id="KW-0865">Zymogen</keyword>
<dbReference type="PROSITE" id="PS51695">
    <property type="entry name" value="SEDOLISIN"/>
    <property type="match status" value="1"/>
</dbReference>
<keyword evidence="3 8" id="KW-0479">Metal-binding</keyword>
<dbReference type="InterPro" id="IPR050819">
    <property type="entry name" value="Tripeptidyl-peptidase_I"/>
</dbReference>
<dbReference type="EMBL" id="JAPDFR010000006">
    <property type="protein sequence ID" value="KAK0385957.1"/>
    <property type="molecule type" value="Genomic_DNA"/>
</dbReference>
<dbReference type="Proteomes" id="UP001175261">
    <property type="component" value="Unassembled WGS sequence"/>
</dbReference>
<dbReference type="GO" id="GO:0005576">
    <property type="term" value="C:extracellular region"/>
    <property type="evidence" value="ECO:0007669"/>
    <property type="project" value="UniProtKB-SubCell"/>
</dbReference>
<feature type="signal peptide" evidence="9">
    <location>
        <begin position="1"/>
        <end position="18"/>
    </location>
</feature>
<keyword evidence="12" id="KW-1185">Reference proteome</keyword>
<keyword evidence="2 8" id="KW-0645">Protease</keyword>
<feature type="binding site" evidence="8">
    <location>
        <position position="644"/>
    </location>
    <ligand>
        <name>Ca(2+)</name>
        <dbReference type="ChEBI" id="CHEBI:29108"/>
    </ligand>
</feature>
<dbReference type="Pfam" id="PF09286">
    <property type="entry name" value="Pro-kuma_activ"/>
    <property type="match status" value="1"/>
</dbReference>
<evidence type="ECO:0000256" key="5">
    <source>
        <dbReference type="ARBA" id="ARBA00022825"/>
    </source>
</evidence>
<evidence type="ECO:0000313" key="12">
    <source>
        <dbReference type="Proteomes" id="UP001175261"/>
    </source>
</evidence>
<reference evidence="11" key="1">
    <citation type="submission" date="2022-10" db="EMBL/GenBank/DDBJ databases">
        <title>Determination and structural analysis of whole genome sequence of Sarocladium strictum F4-1.</title>
        <authorList>
            <person name="Hu L."/>
            <person name="Jiang Y."/>
        </authorList>
    </citation>
    <scope>NUCLEOTIDE SEQUENCE</scope>
    <source>
        <strain evidence="11">F4-1</strain>
    </source>
</reference>
<feature type="binding site" evidence="8">
    <location>
        <position position="645"/>
    </location>
    <ligand>
        <name>Ca(2+)</name>
        <dbReference type="ChEBI" id="CHEBI:29108"/>
    </ligand>
</feature>
<sequence>MRGLVWLPIGALLGSSLASNHVVHERRHKAIDNRWVKREQLKRDHVLPIRIGLKQSNLEHADAWLMDVSDPESPNFGKHWTAEEVLHAFKPSHETVQAVHSWLNESGIHPDRHQFSEGLGWLQFEASVEEAESLFQTKYHVFEHKKSATAHVACDEYSVPAHISSHIDFVSPGVHFDTKVRADDTEYFAADGTRLKARNSISERKSKPGKKKPGRPWHRFPKALKHLWGKYDQNVCNTTFVTPACLRLLYDVPKDVHPVPGNTFGIVEYTPESYLGSDLDLFFKNYAPDLVGKRPVFDSIDGGFLFDTGINDTNAFNYLGEPSLDLQYAMALVDQQDVILYQVGDLAESNMTSFNTFLDAIDASYCTYDGGDDPAFDAVYPDPYPGPNSYQGKQDCGTYAPAKVISTSYGYNEVELTPAYEIRQCNEYLKLGLMGSTIVYSSGDFGVEFDGGGCLNPDGTENNGNSGIFVPTFPASCPYVLTAGATQIKNGTYNVDEAIRGNKQVEVVMELYLEDGGVSNDVPQGADVSNQVIFSSSGGFSNVFPIPSYQKHAVKDYMKKYAPNYPGQYNNTGMVRGFPDIAANGAWYSIAVFDELTLSFGTSCAAPVISALLTIINGERMKVGKGSIGFINPVLYAHPHVLKDVVEGQNPGCGTNGFSAVPGWDPTTGLGTPNFPKMLELFLSLP</sequence>
<evidence type="ECO:0000259" key="10">
    <source>
        <dbReference type="PROSITE" id="PS51695"/>
    </source>
</evidence>
<keyword evidence="9" id="KW-0732">Signal</keyword>
<dbReference type="GO" id="GO:0006508">
    <property type="term" value="P:proteolysis"/>
    <property type="evidence" value="ECO:0007669"/>
    <property type="project" value="UniProtKB-KW"/>
</dbReference>
<accession>A0AA39GER2</accession>
<proteinExistence type="predicted"/>
<feature type="active site" description="Charge relay system" evidence="8">
    <location>
        <position position="325"/>
    </location>
</feature>
<dbReference type="SUPFAM" id="SSF54897">
    <property type="entry name" value="Protease propeptides/inhibitors"/>
    <property type="match status" value="1"/>
</dbReference>
<dbReference type="GO" id="GO:0046872">
    <property type="term" value="F:metal ion binding"/>
    <property type="evidence" value="ECO:0007669"/>
    <property type="project" value="UniProtKB-UniRule"/>
</dbReference>
<organism evidence="11 12">
    <name type="scientific">Sarocladium strictum</name>
    <name type="common">Black bundle disease fungus</name>
    <name type="synonym">Acremonium strictum</name>
    <dbReference type="NCBI Taxonomy" id="5046"/>
    <lineage>
        <taxon>Eukaryota</taxon>
        <taxon>Fungi</taxon>
        <taxon>Dikarya</taxon>
        <taxon>Ascomycota</taxon>
        <taxon>Pezizomycotina</taxon>
        <taxon>Sordariomycetes</taxon>
        <taxon>Hypocreomycetidae</taxon>
        <taxon>Hypocreales</taxon>
        <taxon>Sarocladiaceae</taxon>
        <taxon>Sarocladium</taxon>
    </lineage>
</organism>
<dbReference type="InterPro" id="IPR030400">
    <property type="entry name" value="Sedolisin_dom"/>
</dbReference>
<feature type="active site" description="Charge relay system" evidence="8">
    <location>
        <position position="603"/>
    </location>
</feature>
<dbReference type="InterPro" id="IPR036852">
    <property type="entry name" value="Peptidase_S8/S53_dom_sf"/>
</dbReference>
<dbReference type="PANTHER" id="PTHR14218:SF19">
    <property type="entry name" value="SERINE PROTEASE AORO, PUTATIVE (AFU_ORTHOLOGUE AFUA_6G10250)-RELATED"/>
    <property type="match status" value="1"/>
</dbReference>
<evidence type="ECO:0000256" key="9">
    <source>
        <dbReference type="SAM" id="SignalP"/>
    </source>
</evidence>
<dbReference type="PANTHER" id="PTHR14218">
    <property type="entry name" value="PROTEASE S8 TRIPEPTIDYL PEPTIDASE I CLN2"/>
    <property type="match status" value="1"/>
</dbReference>
<dbReference type="CDD" id="cd11377">
    <property type="entry name" value="Pro-peptidase_S53"/>
    <property type="match status" value="1"/>
</dbReference>
<protein>
    <recommendedName>
        <fullName evidence="10">Peptidase S53 domain-containing protein</fullName>
    </recommendedName>
</protein>
<evidence type="ECO:0000256" key="4">
    <source>
        <dbReference type="ARBA" id="ARBA00022801"/>
    </source>
</evidence>
<dbReference type="InterPro" id="IPR015366">
    <property type="entry name" value="S53_propep"/>
</dbReference>
<evidence type="ECO:0000256" key="2">
    <source>
        <dbReference type="ARBA" id="ARBA00022670"/>
    </source>
</evidence>